<evidence type="ECO:0000313" key="2">
    <source>
        <dbReference type="EMBL" id="KXG27220.1"/>
    </source>
</evidence>
<accession>A0A1B6PNH3</accession>
<gene>
    <name evidence="2" type="ORF">SORBI_3006G233200</name>
</gene>
<name>A0A1B6PNH3_SORBI</name>
<reference evidence="2 3" key="1">
    <citation type="journal article" date="2009" name="Nature">
        <title>The Sorghum bicolor genome and the diversification of grasses.</title>
        <authorList>
            <person name="Paterson A.H."/>
            <person name="Bowers J.E."/>
            <person name="Bruggmann R."/>
            <person name="Dubchak I."/>
            <person name="Grimwood J."/>
            <person name="Gundlach H."/>
            <person name="Haberer G."/>
            <person name="Hellsten U."/>
            <person name="Mitros T."/>
            <person name="Poliakov A."/>
            <person name="Schmutz J."/>
            <person name="Spannagl M."/>
            <person name="Tang H."/>
            <person name="Wang X."/>
            <person name="Wicker T."/>
            <person name="Bharti A.K."/>
            <person name="Chapman J."/>
            <person name="Feltus F.A."/>
            <person name="Gowik U."/>
            <person name="Grigoriev I.V."/>
            <person name="Lyons E."/>
            <person name="Maher C.A."/>
            <person name="Martis M."/>
            <person name="Narechania A."/>
            <person name="Otillar R.P."/>
            <person name="Penning B.W."/>
            <person name="Salamov A.A."/>
            <person name="Wang Y."/>
            <person name="Zhang L."/>
            <person name="Carpita N.C."/>
            <person name="Freeling M."/>
            <person name="Gingle A.R."/>
            <person name="Hash C.T."/>
            <person name="Keller B."/>
            <person name="Klein P."/>
            <person name="Kresovich S."/>
            <person name="McCann M.C."/>
            <person name="Ming R."/>
            <person name="Peterson D.G."/>
            <person name="Mehboob-ur-Rahman"/>
            <person name="Ware D."/>
            <person name="Westhoff P."/>
            <person name="Mayer K.F."/>
            <person name="Messing J."/>
            <person name="Rokhsar D.S."/>
        </authorList>
    </citation>
    <scope>NUCLEOTIDE SEQUENCE [LARGE SCALE GENOMIC DNA]</scope>
    <source>
        <strain evidence="3">cv. BTx623</strain>
    </source>
</reference>
<evidence type="ECO:0000256" key="1">
    <source>
        <dbReference type="SAM" id="MobiDB-lite"/>
    </source>
</evidence>
<proteinExistence type="predicted"/>
<dbReference type="Proteomes" id="UP000000768">
    <property type="component" value="Chromosome 6"/>
</dbReference>
<evidence type="ECO:0000313" key="3">
    <source>
        <dbReference type="Proteomes" id="UP000000768"/>
    </source>
</evidence>
<dbReference type="Gramene" id="KXG27220">
    <property type="protein sequence ID" value="KXG27220"/>
    <property type="gene ID" value="SORBI_3006G233200"/>
</dbReference>
<feature type="compositionally biased region" description="Pro residues" evidence="1">
    <location>
        <begin position="67"/>
        <end position="76"/>
    </location>
</feature>
<dbReference type="AlphaFoldDB" id="A0A1B6PNH3"/>
<reference evidence="3" key="2">
    <citation type="journal article" date="2018" name="Plant J.">
        <title>The Sorghum bicolor reference genome: improved assembly, gene annotations, a transcriptome atlas, and signatures of genome organization.</title>
        <authorList>
            <person name="McCormick R.F."/>
            <person name="Truong S.K."/>
            <person name="Sreedasyam A."/>
            <person name="Jenkins J."/>
            <person name="Shu S."/>
            <person name="Sims D."/>
            <person name="Kennedy M."/>
            <person name="Amirebrahimi M."/>
            <person name="Weers B.D."/>
            <person name="McKinley B."/>
            <person name="Mattison A."/>
            <person name="Morishige D.T."/>
            <person name="Grimwood J."/>
            <person name="Schmutz J."/>
            <person name="Mullet J.E."/>
        </authorList>
    </citation>
    <scope>NUCLEOTIDE SEQUENCE [LARGE SCALE GENOMIC DNA]</scope>
    <source>
        <strain evidence="3">cv. BTx623</strain>
    </source>
</reference>
<sequence length="88" mass="9704">MKPFSRWVGKRKSHELLTRGKKILDRRGGIFRCHGKRIFGGAGAEGRPVISKQQGGAFHFVRILWPGGPPPPPPTELKPRTPAAKTTP</sequence>
<keyword evidence="3" id="KW-1185">Reference proteome</keyword>
<feature type="region of interest" description="Disordered" evidence="1">
    <location>
        <begin position="66"/>
        <end position="88"/>
    </location>
</feature>
<dbReference type="InParanoid" id="A0A1B6PNH3"/>
<organism evidence="2 3">
    <name type="scientific">Sorghum bicolor</name>
    <name type="common">Sorghum</name>
    <name type="synonym">Sorghum vulgare</name>
    <dbReference type="NCBI Taxonomy" id="4558"/>
    <lineage>
        <taxon>Eukaryota</taxon>
        <taxon>Viridiplantae</taxon>
        <taxon>Streptophyta</taxon>
        <taxon>Embryophyta</taxon>
        <taxon>Tracheophyta</taxon>
        <taxon>Spermatophyta</taxon>
        <taxon>Magnoliopsida</taxon>
        <taxon>Liliopsida</taxon>
        <taxon>Poales</taxon>
        <taxon>Poaceae</taxon>
        <taxon>PACMAD clade</taxon>
        <taxon>Panicoideae</taxon>
        <taxon>Andropogonodae</taxon>
        <taxon>Andropogoneae</taxon>
        <taxon>Sorghinae</taxon>
        <taxon>Sorghum</taxon>
    </lineage>
</organism>
<dbReference type="EMBL" id="CM000765">
    <property type="protein sequence ID" value="KXG27220.1"/>
    <property type="molecule type" value="Genomic_DNA"/>
</dbReference>
<protein>
    <submittedName>
        <fullName evidence="2">Uncharacterized protein</fullName>
    </submittedName>
</protein>